<organism evidence="1 2">
    <name type="scientific">Desulfonema ishimotonii</name>
    <dbReference type="NCBI Taxonomy" id="45657"/>
    <lineage>
        <taxon>Bacteria</taxon>
        <taxon>Pseudomonadati</taxon>
        <taxon>Thermodesulfobacteriota</taxon>
        <taxon>Desulfobacteria</taxon>
        <taxon>Desulfobacterales</taxon>
        <taxon>Desulfococcaceae</taxon>
        <taxon>Desulfonema</taxon>
    </lineage>
</organism>
<dbReference type="EMBL" id="BEXT01000001">
    <property type="protein sequence ID" value="GBC61621.1"/>
    <property type="molecule type" value="Genomic_DNA"/>
</dbReference>
<dbReference type="Proteomes" id="UP000288096">
    <property type="component" value="Unassembled WGS sequence"/>
</dbReference>
<reference evidence="2" key="1">
    <citation type="submission" date="2017-11" db="EMBL/GenBank/DDBJ databases">
        <authorList>
            <person name="Watanabe M."/>
            <person name="Kojima H."/>
        </authorList>
    </citation>
    <scope>NUCLEOTIDE SEQUENCE [LARGE SCALE GENOMIC DNA]</scope>
    <source>
        <strain evidence="2">Tokyo 01</strain>
    </source>
</reference>
<gene>
    <name evidence="1" type="ORF">DENIS_2583</name>
</gene>
<protein>
    <submittedName>
        <fullName evidence="1">Transposase</fullName>
    </submittedName>
</protein>
<accession>A0A401FXD0</accession>
<name>A0A401FXD0_9BACT</name>
<comment type="caution">
    <text evidence="1">The sequence shown here is derived from an EMBL/GenBank/DDBJ whole genome shotgun (WGS) entry which is preliminary data.</text>
</comment>
<reference evidence="2" key="2">
    <citation type="submission" date="2019-01" db="EMBL/GenBank/DDBJ databases">
        <title>Genome sequence of Desulfonema ishimotonii strain Tokyo 01.</title>
        <authorList>
            <person name="Fukui M."/>
        </authorList>
    </citation>
    <scope>NUCLEOTIDE SEQUENCE [LARGE SCALE GENOMIC DNA]</scope>
    <source>
        <strain evidence="2">Tokyo 01</strain>
    </source>
</reference>
<proteinExistence type="predicted"/>
<evidence type="ECO:0000313" key="2">
    <source>
        <dbReference type="Proteomes" id="UP000288096"/>
    </source>
</evidence>
<keyword evidence="2" id="KW-1185">Reference proteome</keyword>
<sequence>MVFIRLLSDYSYIGFGSNFCHKLFQSFGNLPCQNLTSVFHTEYKVELNDNL</sequence>
<dbReference type="AlphaFoldDB" id="A0A401FXD0"/>
<evidence type="ECO:0000313" key="1">
    <source>
        <dbReference type="EMBL" id="GBC61621.1"/>
    </source>
</evidence>